<evidence type="ECO:0000256" key="4">
    <source>
        <dbReference type="ARBA" id="ARBA00022840"/>
    </source>
</evidence>
<reference evidence="11 12" key="1">
    <citation type="submission" date="2021-03" db="EMBL/GenBank/DDBJ databases">
        <title>Microbacterium pauli sp. nov., isolated from microfiltered milk.</title>
        <authorList>
            <person name="Bellassi P."/>
            <person name="Fontana A."/>
            <person name="Callegari M.L."/>
            <person name="Lorenzo M."/>
            <person name="Cappa F."/>
        </authorList>
    </citation>
    <scope>NUCLEOTIDE SEQUENCE [LARGE SCALE GENOMIC DNA]</scope>
    <source>
        <strain evidence="11 12">DSM 18909</strain>
    </source>
</reference>
<feature type="transmembrane region" description="Helical" evidence="8">
    <location>
        <begin position="160"/>
        <end position="193"/>
    </location>
</feature>
<dbReference type="EMBL" id="JAFLHG010000007">
    <property type="protein sequence ID" value="MBT8798147.1"/>
    <property type="molecule type" value="Genomic_DNA"/>
</dbReference>
<feature type="transmembrane region" description="Helical" evidence="8">
    <location>
        <begin position="285"/>
        <end position="305"/>
    </location>
</feature>
<dbReference type="InterPro" id="IPR027417">
    <property type="entry name" value="P-loop_NTPase"/>
</dbReference>
<evidence type="ECO:0000256" key="1">
    <source>
        <dbReference type="ARBA" id="ARBA00004651"/>
    </source>
</evidence>
<gene>
    <name evidence="11" type="ORF">J0P97_08695</name>
</gene>
<dbReference type="SUPFAM" id="SSF90123">
    <property type="entry name" value="ABC transporter transmembrane region"/>
    <property type="match status" value="1"/>
</dbReference>
<accession>A0ABS5XUD3</accession>
<dbReference type="CDD" id="cd18551">
    <property type="entry name" value="ABC_6TM_LmrA_like"/>
    <property type="match status" value="1"/>
</dbReference>
<protein>
    <submittedName>
        <fullName evidence="11">ABC transporter ATP-binding protein</fullName>
    </submittedName>
</protein>
<feature type="transmembrane region" description="Helical" evidence="8">
    <location>
        <begin position="72"/>
        <end position="94"/>
    </location>
</feature>
<evidence type="ECO:0000256" key="3">
    <source>
        <dbReference type="ARBA" id="ARBA00022741"/>
    </source>
</evidence>
<dbReference type="InterPro" id="IPR039421">
    <property type="entry name" value="Type_1_exporter"/>
</dbReference>
<dbReference type="Proteomes" id="UP000740605">
    <property type="component" value="Unassembled WGS sequence"/>
</dbReference>
<dbReference type="InterPro" id="IPR017871">
    <property type="entry name" value="ABC_transporter-like_CS"/>
</dbReference>
<comment type="caution">
    <text evidence="11">The sequence shown here is derived from an EMBL/GenBank/DDBJ whole genome shotgun (WGS) entry which is preliminary data.</text>
</comment>
<evidence type="ECO:0000256" key="8">
    <source>
        <dbReference type="SAM" id="Phobius"/>
    </source>
</evidence>
<evidence type="ECO:0000256" key="6">
    <source>
        <dbReference type="ARBA" id="ARBA00023136"/>
    </source>
</evidence>
<dbReference type="PANTHER" id="PTHR43394">
    <property type="entry name" value="ATP-DEPENDENT PERMEASE MDL1, MITOCHONDRIAL"/>
    <property type="match status" value="1"/>
</dbReference>
<sequence>MSSATPAARRRGRSARTKDDGPRAGLRQLLPFVFEHTGVLVAVGILSVLAAIATLAQPVVVGQVIQRVQAQLPLGALVWLLIGLVVVGSIISGIQHFLLQRTGTAVVYSSRRRLIAQLLHLPVREYDARRTGDLVSRVGTDTTLLYAVLTQGLADSLGNALIFVGAVVAMLLIDPVLLALILVVVGASVAVVVTLSGRIRRATTAQQERVGELASGVERAIGSIRTIRAAGAANREQAEIDRAARGAYDAGVQVAKASAFIVPIAGIALQVSLLVVLGVGGFRVASGALTIAQLVTFVMFLFFLVQPLASFLGAITSVNQALGALGRIQEVLDLPTETAADAEVAARAEDARHRDGAADLTGPVRTIDDLLATRDAPAIEFRDVRFRYPAAVVRARRSAEEEAARALADVHADTVDLAPARGEVLRGVSFAVPRGARVAIVGPSGAGKSTTLALIERFYDPDAGSVLLDGTDIRRIDRPRLRAQLGYVEQDAPTLAGTIGDNLRLASPEASDAACERVLRAVNLGEVLGRSPLGLEAPVGEAGVMLSGGERQRLAIARALLAAPPILLLDESTSSLDGLNEQRMRDAIDAVAAGRTLVVIAHRLSTVVDSDLIIVLDHGEVVGQGTHAELVETVPLYRELARHQLLV</sequence>
<keyword evidence="5 8" id="KW-1133">Transmembrane helix</keyword>
<evidence type="ECO:0000256" key="5">
    <source>
        <dbReference type="ARBA" id="ARBA00022989"/>
    </source>
</evidence>
<feature type="region of interest" description="Disordered" evidence="7">
    <location>
        <begin position="1"/>
        <end position="22"/>
    </location>
</feature>
<dbReference type="InterPro" id="IPR003439">
    <property type="entry name" value="ABC_transporter-like_ATP-bd"/>
</dbReference>
<keyword evidence="12" id="KW-1185">Reference proteome</keyword>
<name>A0ABS5XUD3_9MICO</name>
<dbReference type="SUPFAM" id="SSF52540">
    <property type="entry name" value="P-loop containing nucleoside triphosphate hydrolases"/>
    <property type="match status" value="1"/>
</dbReference>
<dbReference type="InterPro" id="IPR036640">
    <property type="entry name" value="ABC1_TM_sf"/>
</dbReference>
<keyword evidence="6 8" id="KW-0472">Membrane</keyword>
<feature type="transmembrane region" description="Helical" evidence="8">
    <location>
        <begin position="260"/>
        <end position="279"/>
    </location>
</feature>
<proteinExistence type="predicted"/>
<dbReference type="Pfam" id="PF00005">
    <property type="entry name" value="ABC_tran"/>
    <property type="match status" value="1"/>
</dbReference>
<dbReference type="SMART" id="SM00382">
    <property type="entry name" value="AAA"/>
    <property type="match status" value="1"/>
</dbReference>
<evidence type="ECO:0000313" key="11">
    <source>
        <dbReference type="EMBL" id="MBT8798147.1"/>
    </source>
</evidence>
<feature type="domain" description="ABC transmembrane type-1" evidence="10">
    <location>
        <begin position="41"/>
        <end position="320"/>
    </location>
</feature>
<dbReference type="PROSITE" id="PS00211">
    <property type="entry name" value="ABC_TRANSPORTER_1"/>
    <property type="match status" value="1"/>
</dbReference>
<dbReference type="InterPro" id="IPR011527">
    <property type="entry name" value="ABC1_TM_dom"/>
</dbReference>
<keyword evidence="2 8" id="KW-0812">Transmembrane</keyword>
<keyword evidence="3" id="KW-0547">Nucleotide-binding</keyword>
<dbReference type="PANTHER" id="PTHR43394:SF1">
    <property type="entry name" value="ATP-BINDING CASSETTE SUB-FAMILY B MEMBER 10, MITOCHONDRIAL"/>
    <property type="match status" value="1"/>
</dbReference>
<organism evidence="11 12">
    <name type="scientific">Microbacterium flavum</name>
    <dbReference type="NCBI Taxonomy" id="415216"/>
    <lineage>
        <taxon>Bacteria</taxon>
        <taxon>Bacillati</taxon>
        <taxon>Actinomycetota</taxon>
        <taxon>Actinomycetes</taxon>
        <taxon>Micrococcales</taxon>
        <taxon>Microbacteriaceae</taxon>
        <taxon>Microbacterium</taxon>
    </lineage>
</organism>
<dbReference type="Gene3D" id="1.20.1560.10">
    <property type="entry name" value="ABC transporter type 1, transmembrane domain"/>
    <property type="match status" value="1"/>
</dbReference>
<feature type="domain" description="ABC transporter" evidence="9">
    <location>
        <begin position="410"/>
        <end position="643"/>
    </location>
</feature>
<dbReference type="Pfam" id="PF00664">
    <property type="entry name" value="ABC_membrane"/>
    <property type="match status" value="1"/>
</dbReference>
<evidence type="ECO:0000259" key="10">
    <source>
        <dbReference type="PROSITE" id="PS50929"/>
    </source>
</evidence>
<dbReference type="PROSITE" id="PS50893">
    <property type="entry name" value="ABC_TRANSPORTER_2"/>
    <property type="match status" value="1"/>
</dbReference>
<dbReference type="InterPro" id="IPR003593">
    <property type="entry name" value="AAA+_ATPase"/>
</dbReference>
<dbReference type="Gene3D" id="3.40.50.300">
    <property type="entry name" value="P-loop containing nucleotide triphosphate hydrolases"/>
    <property type="match status" value="1"/>
</dbReference>
<dbReference type="RefSeq" id="WP_215487393.1">
    <property type="nucleotide sequence ID" value="NZ_BAAAPJ010000002.1"/>
</dbReference>
<dbReference type="GO" id="GO:0005524">
    <property type="term" value="F:ATP binding"/>
    <property type="evidence" value="ECO:0007669"/>
    <property type="project" value="UniProtKB-KW"/>
</dbReference>
<dbReference type="PROSITE" id="PS50929">
    <property type="entry name" value="ABC_TM1F"/>
    <property type="match status" value="1"/>
</dbReference>
<keyword evidence="4 11" id="KW-0067">ATP-binding</keyword>
<evidence type="ECO:0000259" key="9">
    <source>
        <dbReference type="PROSITE" id="PS50893"/>
    </source>
</evidence>
<comment type="subcellular location">
    <subcellularLocation>
        <location evidence="1">Cell membrane</location>
        <topology evidence="1">Multi-pass membrane protein</topology>
    </subcellularLocation>
</comment>
<evidence type="ECO:0000256" key="2">
    <source>
        <dbReference type="ARBA" id="ARBA00022692"/>
    </source>
</evidence>
<evidence type="ECO:0000313" key="12">
    <source>
        <dbReference type="Proteomes" id="UP000740605"/>
    </source>
</evidence>
<feature type="transmembrane region" description="Helical" evidence="8">
    <location>
        <begin position="39"/>
        <end position="60"/>
    </location>
</feature>
<evidence type="ECO:0000256" key="7">
    <source>
        <dbReference type="SAM" id="MobiDB-lite"/>
    </source>
</evidence>